<reference evidence="1" key="1">
    <citation type="submission" date="2021-06" db="EMBL/GenBank/DDBJ databases">
        <authorList>
            <person name="Kallberg Y."/>
            <person name="Tangrot J."/>
            <person name="Rosling A."/>
        </authorList>
    </citation>
    <scope>NUCLEOTIDE SEQUENCE</scope>
    <source>
        <strain evidence="1">CL551</strain>
    </source>
</reference>
<protein>
    <submittedName>
        <fullName evidence="1">15386_t:CDS:1</fullName>
    </submittedName>
</protein>
<dbReference type="EMBL" id="CAJVPV010039577">
    <property type="protein sequence ID" value="CAG8758681.1"/>
    <property type="molecule type" value="Genomic_DNA"/>
</dbReference>
<dbReference type="AlphaFoldDB" id="A0A9N9J1Y8"/>
<keyword evidence="2" id="KW-1185">Reference proteome</keyword>
<gene>
    <name evidence="1" type="ORF">AMORRO_LOCUS15775</name>
</gene>
<sequence length="43" mass="4706">HISIVSGWADKFVASSDKTRIDLTTSLFCSPVIVPPKLMSTQK</sequence>
<feature type="non-terminal residue" evidence="1">
    <location>
        <position position="43"/>
    </location>
</feature>
<comment type="caution">
    <text evidence="1">The sequence shown here is derived from an EMBL/GenBank/DDBJ whole genome shotgun (WGS) entry which is preliminary data.</text>
</comment>
<proteinExistence type="predicted"/>
<evidence type="ECO:0000313" key="1">
    <source>
        <dbReference type="EMBL" id="CAG8758681.1"/>
    </source>
</evidence>
<dbReference type="Proteomes" id="UP000789342">
    <property type="component" value="Unassembled WGS sequence"/>
</dbReference>
<evidence type="ECO:0000313" key="2">
    <source>
        <dbReference type="Proteomes" id="UP000789342"/>
    </source>
</evidence>
<organism evidence="1 2">
    <name type="scientific">Acaulospora morrowiae</name>
    <dbReference type="NCBI Taxonomy" id="94023"/>
    <lineage>
        <taxon>Eukaryota</taxon>
        <taxon>Fungi</taxon>
        <taxon>Fungi incertae sedis</taxon>
        <taxon>Mucoromycota</taxon>
        <taxon>Glomeromycotina</taxon>
        <taxon>Glomeromycetes</taxon>
        <taxon>Diversisporales</taxon>
        <taxon>Acaulosporaceae</taxon>
        <taxon>Acaulospora</taxon>
    </lineage>
</organism>
<feature type="non-terminal residue" evidence="1">
    <location>
        <position position="1"/>
    </location>
</feature>
<name>A0A9N9J1Y8_9GLOM</name>
<accession>A0A9N9J1Y8</accession>